<organism evidence="5 6">
    <name type="scientific">Candidatus Wolfebacteria bacterium RIFCSPHIGHO2_01_FULL_48_22</name>
    <dbReference type="NCBI Taxonomy" id="1802555"/>
    <lineage>
        <taxon>Bacteria</taxon>
        <taxon>Candidatus Wolfeibacteriota</taxon>
    </lineage>
</organism>
<dbReference type="Proteomes" id="UP000177029">
    <property type="component" value="Unassembled WGS sequence"/>
</dbReference>
<evidence type="ECO:0000259" key="4">
    <source>
        <dbReference type="Pfam" id="PF11967"/>
    </source>
</evidence>
<dbReference type="GO" id="GO:0043590">
    <property type="term" value="C:bacterial nucleoid"/>
    <property type="evidence" value="ECO:0007669"/>
    <property type="project" value="TreeGrafter"/>
</dbReference>
<keyword evidence="1" id="KW-0227">DNA damage</keyword>
<dbReference type="GO" id="GO:0006302">
    <property type="term" value="P:double-strand break repair"/>
    <property type="evidence" value="ECO:0007669"/>
    <property type="project" value="TreeGrafter"/>
</dbReference>
<dbReference type="PANTHER" id="PTHR33991:SF1">
    <property type="entry name" value="DNA REPAIR PROTEIN RECO"/>
    <property type="match status" value="1"/>
</dbReference>
<dbReference type="InterPro" id="IPR022572">
    <property type="entry name" value="DNA_rep/recomb_RecO_N"/>
</dbReference>
<evidence type="ECO:0000256" key="3">
    <source>
        <dbReference type="ARBA" id="ARBA00023204"/>
    </source>
</evidence>
<evidence type="ECO:0000256" key="2">
    <source>
        <dbReference type="ARBA" id="ARBA00023172"/>
    </source>
</evidence>
<dbReference type="PANTHER" id="PTHR33991">
    <property type="entry name" value="DNA REPAIR PROTEIN RECO"/>
    <property type="match status" value="1"/>
</dbReference>
<accession>A0A1F8DNY2</accession>
<proteinExistence type="predicted"/>
<comment type="caution">
    <text evidence="5">The sequence shown here is derived from an EMBL/GenBank/DDBJ whole genome shotgun (WGS) entry which is preliminary data.</text>
</comment>
<dbReference type="AlphaFoldDB" id="A0A1F8DNY2"/>
<dbReference type="InterPro" id="IPR012340">
    <property type="entry name" value="NA-bd_OB-fold"/>
</dbReference>
<reference evidence="5 6" key="1">
    <citation type="journal article" date="2016" name="Nat. Commun.">
        <title>Thousands of microbial genomes shed light on interconnected biogeochemical processes in an aquifer system.</title>
        <authorList>
            <person name="Anantharaman K."/>
            <person name="Brown C.T."/>
            <person name="Hug L.A."/>
            <person name="Sharon I."/>
            <person name="Castelle C.J."/>
            <person name="Probst A.J."/>
            <person name="Thomas B.C."/>
            <person name="Singh A."/>
            <person name="Wilkins M.J."/>
            <person name="Karaoz U."/>
            <person name="Brodie E.L."/>
            <person name="Williams K.H."/>
            <person name="Hubbard S.S."/>
            <person name="Banfield J.F."/>
        </authorList>
    </citation>
    <scope>NUCLEOTIDE SEQUENCE [LARGE SCALE GENOMIC DNA]</scope>
</reference>
<protein>
    <recommendedName>
        <fullName evidence="4">DNA replication/recombination mediator RecO N-terminal domain-containing protein</fullName>
    </recommendedName>
</protein>
<dbReference type="SUPFAM" id="SSF50249">
    <property type="entry name" value="Nucleic acid-binding proteins"/>
    <property type="match status" value="1"/>
</dbReference>
<feature type="domain" description="DNA replication/recombination mediator RecO N-terminal" evidence="4">
    <location>
        <begin position="1"/>
        <end position="62"/>
    </location>
</feature>
<name>A0A1F8DNY2_9BACT</name>
<dbReference type="InterPro" id="IPR003717">
    <property type="entry name" value="RecO"/>
</dbReference>
<evidence type="ECO:0000256" key="1">
    <source>
        <dbReference type="ARBA" id="ARBA00022763"/>
    </source>
</evidence>
<sequence>MQELYTKALVLDRRPVGEADELVTFYTEKFGKIYARAKSIRKITSKVSAHLQPLGFTQVRFIHRGNFTVLDAMAETRPRPQLISIVRLLADMTHEWEKDTRLWQYIQRIQIEDIPEKEMNRDVLALLGFDGRHASCAFCKKEQAYAFLKTRNDFVCRACASKVSESEVVCI</sequence>
<dbReference type="Pfam" id="PF11967">
    <property type="entry name" value="RecO_N"/>
    <property type="match status" value="1"/>
</dbReference>
<gene>
    <name evidence="5" type="ORF">A2755_04010</name>
</gene>
<evidence type="ECO:0000313" key="5">
    <source>
        <dbReference type="EMBL" id="OGM90327.1"/>
    </source>
</evidence>
<evidence type="ECO:0000313" key="6">
    <source>
        <dbReference type="Proteomes" id="UP000177029"/>
    </source>
</evidence>
<dbReference type="STRING" id="1802555.A2755_04010"/>
<dbReference type="Gene3D" id="2.40.50.140">
    <property type="entry name" value="Nucleic acid-binding proteins"/>
    <property type="match status" value="1"/>
</dbReference>
<dbReference type="GO" id="GO:0006310">
    <property type="term" value="P:DNA recombination"/>
    <property type="evidence" value="ECO:0007669"/>
    <property type="project" value="UniProtKB-KW"/>
</dbReference>
<dbReference type="EMBL" id="MGIP01000026">
    <property type="protein sequence ID" value="OGM90327.1"/>
    <property type="molecule type" value="Genomic_DNA"/>
</dbReference>
<keyword evidence="3" id="KW-0234">DNA repair</keyword>
<keyword evidence="2" id="KW-0233">DNA recombination</keyword>